<dbReference type="RefSeq" id="WP_183806879.1">
    <property type="nucleotide sequence ID" value="NZ_JACIEE010000008.1"/>
</dbReference>
<protein>
    <submittedName>
        <fullName evidence="3">Putative transposase</fullName>
    </submittedName>
</protein>
<feature type="domain" description="Integrase catalytic" evidence="2">
    <location>
        <begin position="298"/>
        <end position="439"/>
    </location>
</feature>
<dbReference type="PROSITE" id="PS50994">
    <property type="entry name" value="INTEGRASE"/>
    <property type="match status" value="1"/>
</dbReference>
<dbReference type="AlphaFoldDB" id="A0A7W6DDE2"/>
<comment type="caution">
    <text evidence="3">The sequence shown here is derived from an EMBL/GenBank/DDBJ whole genome shotgun (WGS) entry which is preliminary data.</text>
</comment>
<evidence type="ECO:0000256" key="1">
    <source>
        <dbReference type="SAM" id="MobiDB-lite"/>
    </source>
</evidence>
<proteinExistence type="predicted"/>
<dbReference type="Gene3D" id="3.30.420.10">
    <property type="entry name" value="Ribonuclease H-like superfamily/Ribonuclease H"/>
    <property type="match status" value="1"/>
</dbReference>
<name>A0A7W6DDE2_9HYPH</name>
<reference evidence="3 4" key="1">
    <citation type="submission" date="2020-08" db="EMBL/GenBank/DDBJ databases">
        <title>Genomic Encyclopedia of Type Strains, Phase IV (KMG-IV): sequencing the most valuable type-strain genomes for metagenomic binning, comparative biology and taxonomic classification.</title>
        <authorList>
            <person name="Goeker M."/>
        </authorList>
    </citation>
    <scope>NUCLEOTIDE SEQUENCE [LARGE SCALE GENOMIC DNA]</scope>
    <source>
        <strain evidence="3 4">DSM 100211</strain>
    </source>
</reference>
<evidence type="ECO:0000313" key="3">
    <source>
        <dbReference type="EMBL" id="MBB3978612.1"/>
    </source>
</evidence>
<evidence type="ECO:0000313" key="4">
    <source>
        <dbReference type="Proteomes" id="UP000574761"/>
    </source>
</evidence>
<dbReference type="Proteomes" id="UP000574761">
    <property type="component" value="Unassembled WGS sequence"/>
</dbReference>
<feature type="compositionally biased region" description="Low complexity" evidence="1">
    <location>
        <begin position="748"/>
        <end position="758"/>
    </location>
</feature>
<dbReference type="SUPFAM" id="SSF53098">
    <property type="entry name" value="Ribonuclease H-like"/>
    <property type="match status" value="1"/>
</dbReference>
<keyword evidence="4" id="KW-1185">Reference proteome</keyword>
<dbReference type="GO" id="GO:0015074">
    <property type="term" value="P:DNA integration"/>
    <property type="evidence" value="ECO:0007669"/>
    <property type="project" value="InterPro"/>
</dbReference>
<dbReference type="InterPro" id="IPR012337">
    <property type="entry name" value="RNaseH-like_sf"/>
</dbReference>
<dbReference type="InterPro" id="IPR001584">
    <property type="entry name" value="Integrase_cat-core"/>
</dbReference>
<feature type="compositionally biased region" description="Basic and acidic residues" evidence="1">
    <location>
        <begin position="731"/>
        <end position="747"/>
    </location>
</feature>
<dbReference type="GO" id="GO:0003676">
    <property type="term" value="F:nucleic acid binding"/>
    <property type="evidence" value="ECO:0007669"/>
    <property type="project" value="InterPro"/>
</dbReference>
<sequence length="794" mass="89967">MSRFEPAASFVNFEVLRPAMTAKELKIPTDDGQHADVQPIDLQKNEVISILGEKKINAAAFQVRSIDYDEILGRVFTIQHVKTDNQTRVTDWQLAVLEKAGRLVVNGEQKPGRRPPPDMGLTPEQTASANRMLDYLNAVQEASDNGNIRMTEAKIRAALEDHARKTGDKPICVTTYKKYRDIYEAAPFDLLSSLVPPTSSGNTTKAYGEAFERLVTKCVMATWSQPKGSYRTLKRLVRKELKKPRYAELRKHVLTPAGELKPHNSWFSRRLAAPDDFTKDELRHDVKVARRKNPMTTRRPLPDAILDEVEADYTTLNIFVIDDKRPLLYGRPKIILFRDRKSGAILGFSIFFGNPSYEAFIHGLRHAIYPKNMSRYPGLSWPMYGKPQRLLIDNDPHLRAADVKHACDVLGIRLVQTRPGEPNTKGGVERMMLTLEDLVNNIRGSVQHNPTRRKDFEDKEAGKPILTLSELEHFITVFICADYHVNPHIGLGATRLMPGIPQAIWNEDIRNVKARRPINPQTFVRLTGNRRGDITIQDGKVRWDCITYYSEALLVPSFDHRHRSAVPGVDTTKFVGYRDPSDLGRMWLVDHFHRTVIEVPVCDGDRAYANGLRLYQHNKAKKHFKRKMKRAAENTVELMDALNEHMDVLDKMHMERKKAGTAHALASYHHDLVGRRVHGEVVEMPYSEDLGDMEIDWDDPFEVEPLESGSEADAPSVPPKTPRAEVSYSDGKAHTSDPVSRKAKEKTTTSSSKTVAVSKPEKKRGAAKSIHASLDLEQGDLKEMVRRLENSRKG</sequence>
<accession>A0A7W6DDE2</accession>
<dbReference type="InterPro" id="IPR036397">
    <property type="entry name" value="RNaseH_sf"/>
</dbReference>
<dbReference type="EMBL" id="JACIEE010000008">
    <property type="protein sequence ID" value="MBB3978612.1"/>
    <property type="molecule type" value="Genomic_DNA"/>
</dbReference>
<evidence type="ECO:0000259" key="2">
    <source>
        <dbReference type="PROSITE" id="PS50994"/>
    </source>
</evidence>
<feature type="region of interest" description="Disordered" evidence="1">
    <location>
        <begin position="703"/>
        <end position="775"/>
    </location>
</feature>
<gene>
    <name evidence="3" type="ORF">GGQ64_003847</name>
</gene>
<organism evidence="3 4">
    <name type="scientific">Mycoplana azooxidifex</name>
    <dbReference type="NCBI Taxonomy" id="1636188"/>
    <lineage>
        <taxon>Bacteria</taxon>
        <taxon>Pseudomonadati</taxon>
        <taxon>Pseudomonadota</taxon>
        <taxon>Alphaproteobacteria</taxon>
        <taxon>Hyphomicrobiales</taxon>
        <taxon>Rhizobiaceae</taxon>
        <taxon>Mycoplana</taxon>
    </lineage>
</organism>